<dbReference type="PANTHER" id="PTHR33431:SF3">
    <property type="entry name" value="ENABLED-LIKE PROTEIN (DUF1635)"/>
    <property type="match status" value="1"/>
</dbReference>
<protein>
    <submittedName>
        <fullName evidence="3">Uncharacterized protein</fullName>
    </submittedName>
</protein>
<dbReference type="AlphaFoldDB" id="A0ABD1YT22"/>
<feature type="region of interest" description="Disordered" evidence="2">
    <location>
        <begin position="173"/>
        <end position="195"/>
    </location>
</feature>
<dbReference type="Pfam" id="PF07795">
    <property type="entry name" value="DUF1635"/>
    <property type="match status" value="2"/>
</dbReference>
<proteinExistence type="predicted"/>
<evidence type="ECO:0000313" key="4">
    <source>
        <dbReference type="Proteomes" id="UP001605036"/>
    </source>
</evidence>
<dbReference type="PANTHER" id="PTHR33431">
    <property type="entry name" value="ENABLED-LIKE PROTEIN (DUF1635)"/>
    <property type="match status" value="1"/>
</dbReference>
<keyword evidence="1" id="KW-0175">Coiled coil</keyword>
<evidence type="ECO:0000256" key="2">
    <source>
        <dbReference type="SAM" id="MobiDB-lite"/>
    </source>
</evidence>
<evidence type="ECO:0000313" key="3">
    <source>
        <dbReference type="EMBL" id="KAL2633918.1"/>
    </source>
</evidence>
<accession>A0ABD1YT22</accession>
<keyword evidence="4" id="KW-1185">Reference proteome</keyword>
<comment type="caution">
    <text evidence="3">The sequence shown here is derived from an EMBL/GenBank/DDBJ whole genome shotgun (WGS) entry which is preliminary data.</text>
</comment>
<dbReference type="EMBL" id="JBHFFA010000003">
    <property type="protein sequence ID" value="KAL2633918.1"/>
    <property type="molecule type" value="Genomic_DNA"/>
</dbReference>
<name>A0ABD1YT22_9MARC</name>
<reference evidence="3 4" key="1">
    <citation type="submission" date="2024-09" db="EMBL/GenBank/DDBJ databases">
        <title>Chromosome-scale assembly of Riccia fluitans.</title>
        <authorList>
            <person name="Paukszto L."/>
            <person name="Sawicki J."/>
            <person name="Karawczyk K."/>
            <person name="Piernik-Szablinska J."/>
            <person name="Szczecinska M."/>
            <person name="Mazdziarz M."/>
        </authorList>
    </citation>
    <scope>NUCLEOTIDE SEQUENCE [LARGE SCALE GENOMIC DNA]</scope>
    <source>
        <strain evidence="3">Rf_01</strain>
        <tissue evidence="3">Aerial parts of the thallus</tissue>
    </source>
</reference>
<dbReference type="Proteomes" id="UP001605036">
    <property type="component" value="Unassembled WGS sequence"/>
</dbReference>
<feature type="region of interest" description="Disordered" evidence="2">
    <location>
        <begin position="223"/>
        <end position="266"/>
    </location>
</feature>
<feature type="compositionally biased region" description="Basic and acidic residues" evidence="2">
    <location>
        <begin position="173"/>
        <end position="182"/>
    </location>
</feature>
<gene>
    <name evidence="3" type="ORF">R1flu_005397</name>
</gene>
<feature type="coiled-coil region" evidence="1">
    <location>
        <begin position="26"/>
        <end position="85"/>
    </location>
</feature>
<evidence type="ECO:0000256" key="1">
    <source>
        <dbReference type="SAM" id="Coils"/>
    </source>
</evidence>
<organism evidence="3 4">
    <name type="scientific">Riccia fluitans</name>
    <dbReference type="NCBI Taxonomy" id="41844"/>
    <lineage>
        <taxon>Eukaryota</taxon>
        <taxon>Viridiplantae</taxon>
        <taxon>Streptophyta</taxon>
        <taxon>Embryophyta</taxon>
        <taxon>Marchantiophyta</taxon>
        <taxon>Marchantiopsida</taxon>
        <taxon>Marchantiidae</taxon>
        <taxon>Marchantiales</taxon>
        <taxon>Ricciaceae</taxon>
        <taxon>Riccia</taxon>
    </lineage>
</organism>
<dbReference type="InterPro" id="IPR012862">
    <property type="entry name" value="DUF1635"/>
</dbReference>
<feature type="compositionally biased region" description="Polar residues" evidence="2">
    <location>
        <begin position="183"/>
        <end position="195"/>
    </location>
</feature>
<sequence>MDNTLVSLDAGLKTDSNSYRHHGQTLEELKQLLLCATVELDSARAAAQAQTQLHEARVRHLEELLKTTRRERDEAREQCKQWQWRVSQSSGHCNGSPGLSEQRSAVPQLESVSSVLSSLCPLESVSSIRTRASQVESVSSLRPTVPPLESIASIAEPTRATMTQVHRKFIEQQHHELKHKSDPVSSVSSMTEPTRATLTEVHRKLQEQQQHHQLQQFQHQIELHHQQNSHSQHDPVPPPAGNHPEIQSKQHQQRQLQQQLDMQRKDPDEDLQLDMDVVQDHVPDVQCSETGKLSESKNTAWDDFSSAVHLDIPVSGDPCLLLNTEQMHIEGVLNSHVNSRPPQVLEELQQRVHQQQEGQLKMRLQLQQEPDLLLSQMQQRQCSEPTSLRVQDDPSLHRQLNQYSDVAAPVSTLLTGANDCNLNIPVLQHPPWPGVLSAPESSQISMVRRDHQGISDVGSMPCYMVPELSGSELSNGLSTGLSEQLLQSSCLTGGSVVASILSPLDNRFTETGSGSILLPRHLPEPPEADPQVMLSSLPEKGKLLQAVMQAGPLLQSLLLAGPLPQWRHPPPTMGSEEIPRVSMNPSNVILPPVDQSMGLVTTHAGPRDQVVRLVSQNQTIPAQNGLCHSAPSTSMTSVSASIGLSTQNMVLRVPMNNGLGP</sequence>
<feature type="compositionally biased region" description="Low complexity" evidence="2">
    <location>
        <begin position="247"/>
        <end position="261"/>
    </location>
</feature>